<dbReference type="OrthoDB" id="5293066at2"/>
<dbReference type="PROSITE" id="PS50931">
    <property type="entry name" value="HTH_LYSR"/>
    <property type="match status" value="1"/>
</dbReference>
<keyword evidence="7" id="KW-1185">Reference proteome</keyword>
<dbReference type="RefSeq" id="WP_096359316.1">
    <property type="nucleotide sequence ID" value="NZ_AP014879.1"/>
</dbReference>
<dbReference type="Proteomes" id="UP000243180">
    <property type="component" value="Chromosome"/>
</dbReference>
<evidence type="ECO:0000313" key="6">
    <source>
        <dbReference type="EMBL" id="BAV32623.1"/>
    </source>
</evidence>
<dbReference type="InParanoid" id="A0A1B4XCS7"/>
<evidence type="ECO:0000259" key="5">
    <source>
        <dbReference type="PROSITE" id="PS50931"/>
    </source>
</evidence>
<dbReference type="Gene3D" id="3.40.190.290">
    <property type="match status" value="1"/>
</dbReference>
<protein>
    <submittedName>
        <fullName evidence="6">LysR family transcriptional regulator</fullName>
    </submittedName>
</protein>
<evidence type="ECO:0000256" key="1">
    <source>
        <dbReference type="ARBA" id="ARBA00009437"/>
    </source>
</evidence>
<comment type="similarity">
    <text evidence="1">Belongs to the LysR transcriptional regulatory family.</text>
</comment>
<keyword evidence="3" id="KW-0238">DNA-binding</keyword>
<dbReference type="InterPro" id="IPR005119">
    <property type="entry name" value="LysR_subst-bd"/>
</dbReference>
<evidence type="ECO:0000256" key="4">
    <source>
        <dbReference type="ARBA" id="ARBA00023163"/>
    </source>
</evidence>
<dbReference type="KEGG" id="slim:SCL_0301"/>
<dbReference type="Gene3D" id="1.10.10.10">
    <property type="entry name" value="Winged helix-like DNA-binding domain superfamily/Winged helix DNA-binding domain"/>
    <property type="match status" value="1"/>
</dbReference>
<sequence>MRLTLDALTVLDAIDRKGSFAAAAEELHRVPSAMTYAVQKLEQDLDVLLFDRRGHRAQLTEAGRQLLSEGRHLLHAAAELEARVRRVATGYEVELRVAVDDVIPMERLYPLFQDFYREDCGTRLRLLMEVYGGAWDALVTRRADLVIGVPGEGPPGGGYATRPLGTVQWQFMVAPTHPLAQAPEPLKPEDILKYRSIAAADSSRNLPPRTSGLLTGQDVLTVPDVRYKIEFQCAGLGVGYLPVHLVREEVKSGRLVVKQTLEPKPGVSMFIAWRSGDRGKALRWFLERLEDRELIDSLLA</sequence>
<dbReference type="PANTHER" id="PTHR30126:SF4">
    <property type="entry name" value="LYSR FAMILY TRANSCRIPTIONAL REGULATOR"/>
    <property type="match status" value="1"/>
</dbReference>
<dbReference type="SUPFAM" id="SSF46785">
    <property type="entry name" value="Winged helix' DNA-binding domain"/>
    <property type="match status" value="1"/>
</dbReference>
<dbReference type="PANTHER" id="PTHR30126">
    <property type="entry name" value="HTH-TYPE TRANSCRIPTIONAL REGULATOR"/>
    <property type="match status" value="1"/>
</dbReference>
<gene>
    <name evidence="6" type="ORF">SCL_0301</name>
</gene>
<organism evidence="6 7">
    <name type="scientific">Sulfuricaulis limicola</name>
    <dbReference type="NCBI Taxonomy" id="1620215"/>
    <lineage>
        <taxon>Bacteria</taxon>
        <taxon>Pseudomonadati</taxon>
        <taxon>Pseudomonadota</taxon>
        <taxon>Gammaproteobacteria</taxon>
        <taxon>Acidiferrobacterales</taxon>
        <taxon>Acidiferrobacteraceae</taxon>
        <taxon>Sulfuricaulis</taxon>
    </lineage>
</organism>
<evidence type="ECO:0000313" key="7">
    <source>
        <dbReference type="Proteomes" id="UP000243180"/>
    </source>
</evidence>
<dbReference type="Pfam" id="PF03466">
    <property type="entry name" value="LysR_substrate"/>
    <property type="match status" value="1"/>
</dbReference>
<dbReference type="GO" id="GO:0000976">
    <property type="term" value="F:transcription cis-regulatory region binding"/>
    <property type="evidence" value="ECO:0007669"/>
    <property type="project" value="TreeGrafter"/>
</dbReference>
<evidence type="ECO:0000256" key="2">
    <source>
        <dbReference type="ARBA" id="ARBA00023015"/>
    </source>
</evidence>
<dbReference type="GO" id="GO:0003700">
    <property type="term" value="F:DNA-binding transcription factor activity"/>
    <property type="evidence" value="ECO:0007669"/>
    <property type="project" value="InterPro"/>
</dbReference>
<dbReference type="SUPFAM" id="SSF53850">
    <property type="entry name" value="Periplasmic binding protein-like II"/>
    <property type="match status" value="1"/>
</dbReference>
<keyword evidence="2" id="KW-0805">Transcription regulation</keyword>
<dbReference type="AlphaFoldDB" id="A0A1B4XCS7"/>
<dbReference type="FunCoup" id="A0A1B4XCS7">
    <property type="interactions" value="2"/>
</dbReference>
<dbReference type="InterPro" id="IPR000847">
    <property type="entry name" value="LysR_HTH_N"/>
</dbReference>
<dbReference type="Pfam" id="PF00126">
    <property type="entry name" value="HTH_1"/>
    <property type="match status" value="1"/>
</dbReference>
<feature type="domain" description="HTH lysR-type" evidence="5">
    <location>
        <begin position="3"/>
        <end position="60"/>
    </location>
</feature>
<accession>A0A1B4XCS7</accession>
<proteinExistence type="inferred from homology"/>
<dbReference type="EMBL" id="AP014879">
    <property type="protein sequence ID" value="BAV32623.1"/>
    <property type="molecule type" value="Genomic_DNA"/>
</dbReference>
<name>A0A1B4XCS7_9GAMM</name>
<reference evidence="6 7" key="1">
    <citation type="submission" date="2015-05" db="EMBL/GenBank/DDBJ databases">
        <title>Complete genome sequence of a sulfur-oxidizing gammaproteobacterium strain HA5.</title>
        <authorList>
            <person name="Miura A."/>
            <person name="Kojima H."/>
            <person name="Fukui M."/>
        </authorList>
    </citation>
    <scope>NUCLEOTIDE SEQUENCE [LARGE SCALE GENOMIC DNA]</scope>
    <source>
        <strain evidence="6 7">HA5</strain>
    </source>
</reference>
<keyword evidence="4" id="KW-0804">Transcription</keyword>
<evidence type="ECO:0000256" key="3">
    <source>
        <dbReference type="ARBA" id="ARBA00023125"/>
    </source>
</evidence>
<dbReference type="InterPro" id="IPR036390">
    <property type="entry name" value="WH_DNA-bd_sf"/>
</dbReference>
<dbReference type="InterPro" id="IPR036388">
    <property type="entry name" value="WH-like_DNA-bd_sf"/>
</dbReference>